<dbReference type="AlphaFoldDB" id="A0A023BTG4"/>
<accession>A0A023BTG4</accession>
<feature type="transmembrane region" description="Helical" evidence="1">
    <location>
        <begin position="220"/>
        <end position="242"/>
    </location>
</feature>
<proteinExistence type="predicted"/>
<keyword evidence="1" id="KW-0472">Membrane</keyword>
<gene>
    <name evidence="2" type="ORF">ATO12_19940</name>
</gene>
<feature type="transmembrane region" description="Helical" evidence="1">
    <location>
        <begin position="105"/>
        <end position="129"/>
    </location>
</feature>
<evidence type="ECO:0000313" key="2">
    <source>
        <dbReference type="EMBL" id="EZH73275.1"/>
    </source>
</evidence>
<dbReference type="RefSeq" id="WP_034243171.1">
    <property type="nucleotide sequence ID" value="NZ_AQRA01000006.1"/>
</dbReference>
<evidence type="ECO:0000313" key="3">
    <source>
        <dbReference type="Proteomes" id="UP000023541"/>
    </source>
</evidence>
<comment type="caution">
    <text evidence="2">The sequence shown here is derived from an EMBL/GenBank/DDBJ whole genome shotgun (WGS) entry which is preliminary data.</text>
</comment>
<keyword evidence="1" id="KW-0812">Transmembrane</keyword>
<dbReference type="Proteomes" id="UP000023541">
    <property type="component" value="Unassembled WGS sequence"/>
</dbReference>
<dbReference type="STRING" id="1317122.ATO12_19940"/>
<dbReference type="EMBL" id="AQRA01000006">
    <property type="protein sequence ID" value="EZH73275.1"/>
    <property type="molecule type" value="Genomic_DNA"/>
</dbReference>
<protein>
    <submittedName>
        <fullName evidence="2">Uncharacterized protein</fullName>
    </submittedName>
</protein>
<organism evidence="2 3">
    <name type="scientific">Aquimarina atlantica</name>
    <dbReference type="NCBI Taxonomy" id="1317122"/>
    <lineage>
        <taxon>Bacteria</taxon>
        <taxon>Pseudomonadati</taxon>
        <taxon>Bacteroidota</taxon>
        <taxon>Flavobacteriia</taxon>
        <taxon>Flavobacteriales</taxon>
        <taxon>Flavobacteriaceae</taxon>
        <taxon>Aquimarina</taxon>
    </lineage>
</organism>
<feature type="transmembrane region" description="Helical" evidence="1">
    <location>
        <begin position="174"/>
        <end position="200"/>
    </location>
</feature>
<keyword evidence="1" id="KW-1133">Transmembrane helix</keyword>
<dbReference type="OrthoDB" id="1159221at2"/>
<sequence length="249" mass="28100">MKQFNISRIGNFIYRDIILLKGAIITTLSVVSAIFFIVFLFSLRGDHQITSGEFMSVFGKFYVALGVLFIFSVFKEAHNQKSNHFYFSLPVSSYERIAAAWLSTFVVYTLVFSILGFLIGQIAIILGSIFSKTNFHLLPIFSESYWHTVKVYFVIQPVFLYGAIAFNKNRVGKTLLVVVLFVIGLIVLNMMLFGILNYNYDVFSGEGLASEAFDKTGQDFSAIGKGFFMGIFAPLMLLASYFKIVEKEV</sequence>
<dbReference type="eggNOG" id="ENOG503338R">
    <property type="taxonomic scope" value="Bacteria"/>
</dbReference>
<keyword evidence="3" id="KW-1185">Reference proteome</keyword>
<feature type="transmembrane region" description="Helical" evidence="1">
    <location>
        <begin position="20"/>
        <end position="42"/>
    </location>
</feature>
<name>A0A023BTG4_9FLAO</name>
<reference evidence="2 3" key="1">
    <citation type="submission" date="2014-04" db="EMBL/GenBank/DDBJ databases">
        <title>Aquimarina sp. 22II-S11-z7 Genome Sequencing.</title>
        <authorList>
            <person name="Lai Q."/>
        </authorList>
    </citation>
    <scope>NUCLEOTIDE SEQUENCE [LARGE SCALE GENOMIC DNA]</scope>
    <source>
        <strain evidence="2 3">22II-S11-z7</strain>
    </source>
</reference>
<feature type="transmembrane region" description="Helical" evidence="1">
    <location>
        <begin position="149"/>
        <end position="167"/>
    </location>
</feature>
<feature type="transmembrane region" description="Helical" evidence="1">
    <location>
        <begin position="54"/>
        <end position="74"/>
    </location>
</feature>
<evidence type="ECO:0000256" key="1">
    <source>
        <dbReference type="SAM" id="Phobius"/>
    </source>
</evidence>